<keyword evidence="2" id="KW-1185">Reference proteome</keyword>
<organism evidence="1 2">
    <name type="scientific">Rhodococcus koreensis</name>
    <dbReference type="NCBI Taxonomy" id="99653"/>
    <lineage>
        <taxon>Bacteria</taxon>
        <taxon>Bacillati</taxon>
        <taxon>Actinomycetota</taxon>
        <taxon>Actinomycetes</taxon>
        <taxon>Mycobacteriales</taxon>
        <taxon>Nocardiaceae</taxon>
        <taxon>Rhodococcus</taxon>
    </lineage>
</organism>
<dbReference type="AlphaFoldDB" id="A0A1H5EMI4"/>
<proteinExistence type="predicted"/>
<name>A0A1H5EMI4_9NOCA</name>
<evidence type="ECO:0008006" key="3">
    <source>
        <dbReference type="Google" id="ProtNLM"/>
    </source>
</evidence>
<evidence type="ECO:0000313" key="1">
    <source>
        <dbReference type="EMBL" id="SED92377.1"/>
    </source>
</evidence>
<gene>
    <name evidence="1" type="ORF">SAMN04490239_9286</name>
</gene>
<sequence>MNTLAGALMERPKKHLSATRSLATTSVADLVRITSLHSTMDGRCTRCGYEPTIIKPLCPEAAAALRELTQRDTKPGPRGAQFSHSSTSDLLAAALQHRPTSTGRCLRCGFTYAAGCEDCPALRAIRRELESRGVTPVRPEAQDAALCSGRAQAWEIEGQSAAQLRRSIDACRQCPLLTQCRTEIEQAIAQGEPPRGMVVAGDAYDLRGNRIEHRHLARYGAVASGSRSRWDTTRAGVAA</sequence>
<dbReference type="Proteomes" id="UP000183561">
    <property type="component" value="Unassembled WGS sequence"/>
</dbReference>
<protein>
    <recommendedName>
        <fullName evidence="3">4Fe-4S Wbl-type domain-containing protein</fullName>
    </recommendedName>
</protein>
<accession>A0A1H5EMI4</accession>
<reference evidence="2" key="1">
    <citation type="submission" date="2016-10" db="EMBL/GenBank/DDBJ databases">
        <authorList>
            <person name="Varghese N."/>
            <person name="Submissions S."/>
        </authorList>
    </citation>
    <scope>NUCLEOTIDE SEQUENCE [LARGE SCALE GENOMIC DNA]</scope>
    <source>
        <strain evidence="2">DSM 44498</strain>
    </source>
</reference>
<evidence type="ECO:0000313" key="2">
    <source>
        <dbReference type="Proteomes" id="UP000183561"/>
    </source>
</evidence>
<dbReference type="EMBL" id="FNSV01000006">
    <property type="protein sequence ID" value="SED92377.1"/>
    <property type="molecule type" value="Genomic_DNA"/>
</dbReference>